<keyword evidence="4" id="KW-1185">Reference proteome</keyword>
<keyword evidence="1" id="KW-0732">Signal</keyword>
<evidence type="ECO:0000259" key="2">
    <source>
        <dbReference type="Pfam" id="PF00144"/>
    </source>
</evidence>
<organism evidence="3 4">
    <name type="scientific">Halomonas salipaludis</name>
    <dbReference type="NCBI Taxonomy" id="2032625"/>
    <lineage>
        <taxon>Bacteria</taxon>
        <taxon>Pseudomonadati</taxon>
        <taxon>Pseudomonadota</taxon>
        <taxon>Gammaproteobacteria</taxon>
        <taxon>Oceanospirillales</taxon>
        <taxon>Halomonadaceae</taxon>
        <taxon>Halomonas</taxon>
    </lineage>
</organism>
<protein>
    <submittedName>
        <fullName evidence="3">Serine hydrolase</fullName>
    </submittedName>
</protein>
<dbReference type="PANTHER" id="PTHR43283:SF14">
    <property type="entry name" value="BLL8153 PROTEIN"/>
    <property type="match status" value="1"/>
</dbReference>
<dbReference type="EMBL" id="NSKB01000001">
    <property type="protein sequence ID" value="PAU79408.1"/>
    <property type="molecule type" value="Genomic_DNA"/>
</dbReference>
<dbReference type="AlphaFoldDB" id="A0A2A2F384"/>
<feature type="signal peptide" evidence="1">
    <location>
        <begin position="1"/>
        <end position="26"/>
    </location>
</feature>
<gene>
    <name evidence="3" type="ORF">CK498_03300</name>
</gene>
<dbReference type="OrthoDB" id="9814204at2"/>
<feature type="chain" id="PRO_5012064587" evidence="1">
    <location>
        <begin position="27"/>
        <end position="398"/>
    </location>
</feature>
<dbReference type="InterPro" id="IPR050789">
    <property type="entry name" value="Diverse_Enzym_Activities"/>
</dbReference>
<reference evidence="3 4" key="1">
    <citation type="submission" date="2017-08" db="EMBL/GenBank/DDBJ databases">
        <title>Halomonas alkalisoli sp. nov., isolated from saline alkaline soil.</title>
        <authorList>
            <person name="Wang D."/>
            <person name="Zhang G."/>
        </authorList>
    </citation>
    <scope>NUCLEOTIDE SEQUENCE [LARGE SCALE GENOMIC DNA]</scope>
    <source>
        <strain evidence="3 4">WRN001</strain>
    </source>
</reference>
<proteinExistence type="predicted"/>
<dbReference type="PANTHER" id="PTHR43283">
    <property type="entry name" value="BETA-LACTAMASE-RELATED"/>
    <property type="match status" value="1"/>
</dbReference>
<evidence type="ECO:0000256" key="1">
    <source>
        <dbReference type="SAM" id="SignalP"/>
    </source>
</evidence>
<dbReference type="InterPro" id="IPR001466">
    <property type="entry name" value="Beta-lactam-related"/>
</dbReference>
<accession>A0A2A2F384</accession>
<dbReference type="RefSeq" id="WP_095619418.1">
    <property type="nucleotide sequence ID" value="NZ_NSKB01000001.1"/>
</dbReference>
<evidence type="ECO:0000313" key="3">
    <source>
        <dbReference type="EMBL" id="PAU79408.1"/>
    </source>
</evidence>
<dbReference type="GO" id="GO:0016787">
    <property type="term" value="F:hydrolase activity"/>
    <property type="evidence" value="ECO:0007669"/>
    <property type="project" value="UniProtKB-KW"/>
</dbReference>
<keyword evidence="3" id="KW-0378">Hydrolase</keyword>
<dbReference type="Pfam" id="PF00144">
    <property type="entry name" value="Beta-lactamase"/>
    <property type="match status" value="1"/>
</dbReference>
<dbReference type="Gene3D" id="3.40.710.10">
    <property type="entry name" value="DD-peptidase/beta-lactamase superfamily"/>
    <property type="match status" value="1"/>
</dbReference>
<feature type="domain" description="Beta-lactamase-related" evidence="2">
    <location>
        <begin position="105"/>
        <end position="371"/>
    </location>
</feature>
<sequence length="398" mass="43125">MAAPPTLSTLTIGLVIAALPLSVAMAGADSTVSVRDLYDGKLMPDEQVTAYRNIDALFPSRTVRASSTPHAFGEREVDVEGFTFTDDDTTYDLYDFMSLNRVSGLIVVHDNDIVFEQYALGNDRDTRWMSMSVVKSIASTLIGAAIQDGHIGSLDDNVVEYVPELAGSGYDGATVEHILLMASGVAWDETYDDPDSDRREMLERQIAQESGAIVQQLAELERVAAPGEVWNYSTGETQLLAAIIEGAVGTSVSDYLSDTLWASYGMEHDAAWWLDGEDGQEIGGSGLLATLRDYARFGQFFLDEGQATDGERILPEGWVEAAGRGHDIGGEPIAYGYSWWPVGDEGAFAAVGIFGQWVFIHPDKNIVIAMTGAQPKSLGFEIVPVSRFFHALADAITE</sequence>
<dbReference type="SUPFAM" id="SSF56601">
    <property type="entry name" value="beta-lactamase/transpeptidase-like"/>
    <property type="match status" value="1"/>
</dbReference>
<name>A0A2A2F384_9GAMM</name>
<dbReference type="InterPro" id="IPR012338">
    <property type="entry name" value="Beta-lactam/transpept-like"/>
</dbReference>
<comment type="caution">
    <text evidence="3">The sequence shown here is derived from an EMBL/GenBank/DDBJ whole genome shotgun (WGS) entry which is preliminary data.</text>
</comment>
<evidence type="ECO:0000313" key="4">
    <source>
        <dbReference type="Proteomes" id="UP000217771"/>
    </source>
</evidence>
<dbReference type="Proteomes" id="UP000217771">
    <property type="component" value="Unassembled WGS sequence"/>
</dbReference>